<keyword evidence="2" id="KW-0255">Endonuclease</keyword>
<protein>
    <submittedName>
        <fullName evidence="2">HNH endonuclease</fullName>
    </submittedName>
</protein>
<sequence>MKRAWSLLTISGVRQYGGNSGYDDVPQAVYRYDSNVANHRQVEPGDIVFIRSRSEVLGIAEIERIREGTDQKERLRCPRCHVTNIKRRLTQLPPWRCKNGHFFKEPINEPVSVTTYEAHYGGSFRRVNSDLTIARLHEAVLRPSDQMSIKELDLARLELFLGQDIAIDALMKRFVAELSVPYQEGPGTPPEIPASRIEERRRVLREISLRRGQLQFRERLIQRYGQRCQISGYDFAPAVEAAHIRPYAACQDNGIGNGLLLRSDLHTLFDLGFIGIDPVTQRVSFNPACLCAGYAAYDGALLLINGTSGPNVGALAERWEFYLAMQNKSPVGKI</sequence>
<dbReference type="AlphaFoldDB" id="A0A1M5FRD8"/>
<reference evidence="3" key="1">
    <citation type="submission" date="2016-11" db="EMBL/GenBank/DDBJ databases">
        <authorList>
            <person name="Varghese N."/>
            <person name="Submissions S."/>
        </authorList>
    </citation>
    <scope>NUCLEOTIDE SEQUENCE [LARGE SCALE GENOMIC DNA]</scope>
    <source>
        <strain evidence="3">DSM 29326</strain>
    </source>
</reference>
<dbReference type="OrthoDB" id="529575at2"/>
<proteinExistence type="predicted"/>
<organism evidence="2 3">
    <name type="scientific">Loktanella atrilutea</name>
    <dbReference type="NCBI Taxonomy" id="366533"/>
    <lineage>
        <taxon>Bacteria</taxon>
        <taxon>Pseudomonadati</taxon>
        <taxon>Pseudomonadota</taxon>
        <taxon>Alphaproteobacteria</taxon>
        <taxon>Rhodobacterales</taxon>
        <taxon>Roseobacteraceae</taxon>
        <taxon>Loktanella</taxon>
    </lineage>
</organism>
<dbReference type="STRING" id="366533.SAMN05444339_1245"/>
<dbReference type="InterPro" id="IPR003615">
    <property type="entry name" value="HNH_nuc"/>
</dbReference>
<evidence type="ECO:0000313" key="3">
    <source>
        <dbReference type="Proteomes" id="UP000183987"/>
    </source>
</evidence>
<feature type="domain" description="HNH nuclease" evidence="1">
    <location>
        <begin position="228"/>
        <end position="277"/>
    </location>
</feature>
<gene>
    <name evidence="2" type="ORF">SAMN05444339_1245</name>
</gene>
<keyword evidence="3" id="KW-1185">Reference proteome</keyword>
<keyword evidence="2" id="KW-0540">Nuclease</keyword>
<dbReference type="Proteomes" id="UP000183987">
    <property type="component" value="Unassembled WGS sequence"/>
</dbReference>
<dbReference type="RefSeq" id="WP_084114685.1">
    <property type="nucleotide sequence ID" value="NZ_FQUE01000024.1"/>
</dbReference>
<keyword evidence="2" id="KW-0378">Hydrolase</keyword>
<dbReference type="Pfam" id="PF13391">
    <property type="entry name" value="HNH_2"/>
    <property type="match status" value="1"/>
</dbReference>
<dbReference type="EMBL" id="FQUE01000024">
    <property type="protein sequence ID" value="SHF93974.1"/>
    <property type="molecule type" value="Genomic_DNA"/>
</dbReference>
<dbReference type="GO" id="GO:0004519">
    <property type="term" value="F:endonuclease activity"/>
    <property type="evidence" value="ECO:0007669"/>
    <property type="project" value="UniProtKB-KW"/>
</dbReference>
<evidence type="ECO:0000313" key="2">
    <source>
        <dbReference type="EMBL" id="SHF93974.1"/>
    </source>
</evidence>
<name>A0A1M5FRD8_LOKAT</name>
<accession>A0A1M5FRD8</accession>
<evidence type="ECO:0000259" key="1">
    <source>
        <dbReference type="Pfam" id="PF13391"/>
    </source>
</evidence>